<evidence type="ECO:0000313" key="2">
    <source>
        <dbReference type="Proteomes" id="UP000184073"/>
    </source>
</evidence>
<proteinExistence type="predicted"/>
<protein>
    <submittedName>
        <fullName evidence="1">Uncharacterized protein</fullName>
    </submittedName>
</protein>
<evidence type="ECO:0000313" key="1">
    <source>
        <dbReference type="EMBL" id="OJI98594.1"/>
    </source>
</evidence>
<dbReference type="EMBL" id="KV878126">
    <property type="protein sequence ID" value="OJI98594.1"/>
    <property type="molecule type" value="Genomic_DNA"/>
</dbReference>
<gene>
    <name evidence="1" type="ORF">ASPVEDRAFT_475278</name>
</gene>
<dbReference type="RefSeq" id="XP_040664357.1">
    <property type="nucleotide sequence ID" value="XM_040813804.1"/>
</dbReference>
<accession>A0A1L9PAW7</accession>
<keyword evidence="2" id="KW-1185">Reference proteome</keyword>
<dbReference type="VEuPathDB" id="FungiDB:ASPVEDRAFT_475278"/>
<dbReference type="AlphaFoldDB" id="A0A1L9PAW7"/>
<reference evidence="2" key="1">
    <citation type="journal article" date="2017" name="Genome Biol.">
        <title>Comparative genomics reveals high biological diversity and specific adaptations in the industrially and medically important fungal genus Aspergillus.</title>
        <authorList>
            <person name="de Vries R.P."/>
            <person name="Riley R."/>
            <person name="Wiebenga A."/>
            <person name="Aguilar-Osorio G."/>
            <person name="Amillis S."/>
            <person name="Uchima C.A."/>
            <person name="Anderluh G."/>
            <person name="Asadollahi M."/>
            <person name="Askin M."/>
            <person name="Barry K."/>
            <person name="Battaglia E."/>
            <person name="Bayram O."/>
            <person name="Benocci T."/>
            <person name="Braus-Stromeyer S.A."/>
            <person name="Caldana C."/>
            <person name="Canovas D."/>
            <person name="Cerqueira G.C."/>
            <person name="Chen F."/>
            <person name="Chen W."/>
            <person name="Choi C."/>
            <person name="Clum A."/>
            <person name="Dos Santos R.A."/>
            <person name="Damasio A.R."/>
            <person name="Diallinas G."/>
            <person name="Emri T."/>
            <person name="Fekete E."/>
            <person name="Flipphi M."/>
            <person name="Freyberg S."/>
            <person name="Gallo A."/>
            <person name="Gournas C."/>
            <person name="Habgood R."/>
            <person name="Hainaut M."/>
            <person name="Harispe M.L."/>
            <person name="Henrissat B."/>
            <person name="Hilden K.S."/>
            <person name="Hope R."/>
            <person name="Hossain A."/>
            <person name="Karabika E."/>
            <person name="Karaffa L."/>
            <person name="Karanyi Z."/>
            <person name="Krasevec N."/>
            <person name="Kuo A."/>
            <person name="Kusch H."/>
            <person name="LaButti K."/>
            <person name="Lagendijk E.L."/>
            <person name="Lapidus A."/>
            <person name="Levasseur A."/>
            <person name="Lindquist E."/>
            <person name="Lipzen A."/>
            <person name="Logrieco A.F."/>
            <person name="MacCabe A."/>
            <person name="Maekelae M.R."/>
            <person name="Malavazi I."/>
            <person name="Melin P."/>
            <person name="Meyer V."/>
            <person name="Mielnichuk N."/>
            <person name="Miskei M."/>
            <person name="Molnar A.P."/>
            <person name="Mule G."/>
            <person name="Ngan C.Y."/>
            <person name="Orejas M."/>
            <person name="Orosz E."/>
            <person name="Ouedraogo J.P."/>
            <person name="Overkamp K.M."/>
            <person name="Park H.-S."/>
            <person name="Perrone G."/>
            <person name="Piumi F."/>
            <person name="Punt P.J."/>
            <person name="Ram A.F."/>
            <person name="Ramon A."/>
            <person name="Rauscher S."/>
            <person name="Record E."/>
            <person name="Riano-Pachon D.M."/>
            <person name="Robert V."/>
            <person name="Roehrig J."/>
            <person name="Ruller R."/>
            <person name="Salamov A."/>
            <person name="Salih N.S."/>
            <person name="Samson R.A."/>
            <person name="Sandor E."/>
            <person name="Sanguinetti M."/>
            <person name="Schuetze T."/>
            <person name="Sepcic K."/>
            <person name="Shelest E."/>
            <person name="Sherlock G."/>
            <person name="Sophianopoulou V."/>
            <person name="Squina F.M."/>
            <person name="Sun H."/>
            <person name="Susca A."/>
            <person name="Todd R.B."/>
            <person name="Tsang A."/>
            <person name="Unkles S.E."/>
            <person name="van de Wiele N."/>
            <person name="van Rossen-Uffink D."/>
            <person name="Oliveira J.V."/>
            <person name="Vesth T.C."/>
            <person name="Visser J."/>
            <person name="Yu J.-H."/>
            <person name="Zhou M."/>
            <person name="Andersen M.R."/>
            <person name="Archer D.B."/>
            <person name="Baker S.E."/>
            <person name="Benoit I."/>
            <person name="Brakhage A.A."/>
            <person name="Braus G.H."/>
            <person name="Fischer R."/>
            <person name="Frisvad J.C."/>
            <person name="Goldman G.H."/>
            <person name="Houbraken J."/>
            <person name="Oakley B."/>
            <person name="Pocsi I."/>
            <person name="Scazzocchio C."/>
            <person name="Seiboth B."/>
            <person name="vanKuyk P.A."/>
            <person name="Wortman J."/>
            <person name="Dyer P.S."/>
            <person name="Grigoriev I.V."/>
        </authorList>
    </citation>
    <scope>NUCLEOTIDE SEQUENCE [LARGE SCALE GENOMIC DNA]</scope>
    <source>
        <strain evidence="2">CBS 583.65</strain>
    </source>
</reference>
<dbReference type="GeneID" id="63729315"/>
<organism evidence="1 2">
    <name type="scientific">Aspergillus versicolor CBS 583.65</name>
    <dbReference type="NCBI Taxonomy" id="1036611"/>
    <lineage>
        <taxon>Eukaryota</taxon>
        <taxon>Fungi</taxon>
        <taxon>Dikarya</taxon>
        <taxon>Ascomycota</taxon>
        <taxon>Pezizomycotina</taxon>
        <taxon>Eurotiomycetes</taxon>
        <taxon>Eurotiomycetidae</taxon>
        <taxon>Eurotiales</taxon>
        <taxon>Aspergillaceae</taxon>
        <taxon>Aspergillus</taxon>
        <taxon>Aspergillus subgen. Nidulantes</taxon>
    </lineage>
</organism>
<dbReference type="Proteomes" id="UP000184073">
    <property type="component" value="Unassembled WGS sequence"/>
</dbReference>
<name>A0A1L9PAW7_ASPVE</name>
<sequence length="120" mass="13409">MLRSKLGGVAGLSRQRIEWQFALSHWGESCETPPHARCRGSEFRNACGGGVVCGEICPWSWSVHVLTSEPVRWPARGGPRQSIIIIIIIITSRETRLGLARITQCKNYMKICSLNAMRKS</sequence>